<evidence type="ECO:0000256" key="1">
    <source>
        <dbReference type="ARBA" id="ARBA00008853"/>
    </source>
</evidence>
<dbReference type="InterPro" id="IPR013658">
    <property type="entry name" value="SGL"/>
</dbReference>
<dbReference type="InterPro" id="IPR005511">
    <property type="entry name" value="SMP-30"/>
</dbReference>
<evidence type="ECO:0000313" key="3">
    <source>
        <dbReference type="EMBL" id="OUZ39232.1"/>
    </source>
</evidence>
<gene>
    <name evidence="3" type="ORF">CBM15_08210</name>
</gene>
<name>A0ABX3ZI22_9BACL</name>
<dbReference type="Gene3D" id="2.120.10.30">
    <property type="entry name" value="TolB, C-terminal domain"/>
    <property type="match status" value="1"/>
</dbReference>
<protein>
    <submittedName>
        <fullName evidence="3">Gluconolactonase</fullName>
    </submittedName>
</protein>
<dbReference type="InterPro" id="IPR011042">
    <property type="entry name" value="6-blade_b-propeller_TolB-like"/>
</dbReference>
<dbReference type="PANTHER" id="PTHR10907">
    <property type="entry name" value="REGUCALCIN"/>
    <property type="match status" value="1"/>
</dbReference>
<reference evidence="3 4" key="1">
    <citation type="journal article" date="2017" name="Int. J. Syst. Evol. Microbiol.">
        <title>Solibacillus kalamii sp. nov., isolated from a high-efficiency particulate arrestance filter system used in the International Space Station.</title>
        <authorList>
            <person name="Checinska Sielaff A."/>
            <person name="Kumar R.M."/>
            <person name="Pal D."/>
            <person name="Mayilraj S."/>
            <person name="Venkateswaran K."/>
        </authorList>
    </citation>
    <scope>NUCLEOTIDE SEQUENCE [LARGE SCALE GENOMIC DNA]</scope>
    <source>
        <strain evidence="3 4">ISSFR-015</strain>
    </source>
</reference>
<dbReference type="PRINTS" id="PR01790">
    <property type="entry name" value="SMP30FAMILY"/>
</dbReference>
<dbReference type="Proteomes" id="UP000196594">
    <property type="component" value="Unassembled WGS sequence"/>
</dbReference>
<dbReference type="RefSeq" id="WP_087617069.1">
    <property type="nucleotide sequence ID" value="NZ_JAFBEY010000003.1"/>
</dbReference>
<organism evidence="3 4">
    <name type="scientific">Solibacillus kalamii</name>
    <dbReference type="NCBI Taxonomy" id="1748298"/>
    <lineage>
        <taxon>Bacteria</taxon>
        <taxon>Bacillati</taxon>
        <taxon>Bacillota</taxon>
        <taxon>Bacilli</taxon>
        <taxon>Bacillales</taxon>
        <taxon>Caryophanaceae</taxon>
        <taxon>Solibacillus</taxon>
    </lineage>
</organism>
<dbReference type="SUPFAM" id="SSF63829">
    <property type="entry name" value="Calcium-dependent phosphotriesterase"/>
    <property type="match status" value="1"/>
</dbReference>
<dbReference type="EMBL" id="NHNT01000004">
    <property type="protein sequence ID" value="OUZ39232.1"/>
    <property type="molecule type" value="Genomic_DNA"/>
</dbReference>
<accession>A0ABX3ZI22</accession>
<feature type="domain" description="SMP-30/Gluconolactonase/LRE-like region" evidence="2">
    <location>
        <begin position="11"/>
        <end position="275"/>
    </location>
</feature>
<proteinExistence type="inferred from homology"/>
<dbReference type="Pfam" id="PF08450">
    <property type="entry name" value="SGL"/>
    <property type="match status" value="1"/>
</dbReference>
<evidence type="ECO:0000259" key="2">
    <source>
        <dbReference type="Pfam" id="PF08450"/>
    </source>
</evidence>
<keyword evidence="4" id="KW-1185">Reference proteome</keyword>
<evidence type="ECO:0000313" key="4">
    <source>
        <dbReference type="Proteomes" id="UP000196594"/>
    </source>
</evidence>
<comment type="caution">
    <text evidence="3">The sequence shown here is derived from an EMBL/GenBank/DDBJ whole genome shotgun (WGS) entry which is preliminary data.</text>
</comment>
<dbReference type="PANTHER" id="PTHR10907:SF47">
    <property type="entry name" value="REGUCALCIN"/>
    <property type="match status" value="1"/>
</dbReference>
<sequence length="316" mass="35737">MKICGKYRAKFADGPIWHQAYGVIWLDIANKKIITFNPETEKEDVYDAMGWIQSIIPTAEGQFIGVYKDGLYLINFKLGLKKPFVLPPDLSELHFLNDSKCGPDGRLWVGSSDGFFKKFKETPQTAFSNYPFENAKLISVDAEGEIQTHLSKVAISNGLEWDRKTNKFYHIDSSKHAIFQYELTERGQLLFEKVVYTFKMVEGYPAGMTIDSEGNLYVTLFKSGLMAKTSKEQTRVVCINPQDQQIKEEFIIPVSHVTSCTIGGKNLDNLYVTTAYESLPEARIKEEPLAGYLLQFPLKTTGVLPYEFMLASSGND</sequence>
<comment type="similarity">
    <text evidence="1">Belongs to the SMP-30/CGR1 family.</text>
</comment>